<proteinExistence type="predicted"/>
<keyword evidence="1" id="KW-0472">Membrane</keyword>
<organism evidence="2">
    <name type="scientific">Glycine max</name>
    <name type="common">Soybean</name>
    <name type="synonym">Glycine hispida</name>
    <dbReference type="NCBI Taxonomy" id="3847"/>
    <lineage>
        <taxon>Eukaryota</taxon>
        <taxon>Viridiplantae</taxon>
        <taxon>Streptophyta</taxon>
        <taxon>Embryophyta</taxon>
        <taxon>Tracheophyta</taxon>
        <taxon>Spermatophyta</taxon>
        <taxon>Magnoliopsida</taxon>
        <taxon>eudicotyledons</taxon>
        <taxon>Gunneridae</taxon>
        <taxon>Pentapetalae</taxon>
        <taxon>rosids</taxon>
        <taxon>fabids</taxon>
        <taxon>Fabales</taxon>
        <taxon>Fabaceae</taxon>
        <taxon>Papilionoideae</taxon>
        <taxon>50 kb inversion clade</taxon>
        <taxon>NPAAA clade</taxon>
        <taxon>indigoferoid/millettioid clade</taxon>
        <taxon>Phaseoleae</taxon>
        <taxon>Glycine</taxon>
        <taxon>Glycine subgen. Soja</taxon>
    </lineage>
</organism>
<dbReference type="EnsemblPlants" id="KRH71939">
    <property type="protein sequence ID" value="KRH71939"/>
    <property type="gene ID" value="GLYMA_02G179700"/>
</dbReference>
<evidence type="ECO:0000256" key="1">
    <source>
        <dbReference type="SAM" id="Phobius"/>
    </source>
</evidence>
<name>A0A0R0L529_SOYBN</name>
<keyword evidence="1" id="KW-1133">Transmembrane helix</keyword>
<accession>A0A0R0L529</accession>
<dbReference type="InParanoid" id="A0A0R0L529"/>
<dbReference type="AlphaFoldDB" id="A0A0R0L529"/>
<gene>
    <name evidence="2" type="ORF">GLYMA_02G179700</name>
</gene>
<reference evidence="3" key="2">
    <citation type="submission" date="2018-02" db="UniProtKB">
        <authorList>
            <consortium name="EnsemblPlants"/>
        </authorList>
    </citation>
    <scope>IDENTIFICATION</scope>
    <source>
        <strain evidence="3">Williams 82</strain>
    </source>
</reference>
<reference evidence="2 3" key="1">
    <citation type="journal article" date="2010" name="Nature">
        <title>Genome sequence of the palaeopolyploid soybean.</title>
        <authorList>
            <person name="Schmutz J."/>
            <person name="Cannon S.B."/>
            <person name="Schlueter J."/>
            <person name="Ma J."/>
            <person name="Mitros T."/>
            <person name="Nelson W."/>
            <person name="Hyten D.L."/>
            <person name="Song Q."/>
            <person name="Thelen J.J."/>
            <person name="Cheng J."/>
            <person name="Xu D."/>
            <person name="Hellsten U."/>
            <person name="May G.D."/>
            <person name="Yu Y."/>
            <person name="Sakurai T."/>
            <person name="Umezawa T."/>
            <person name="Bhattacharyya M.K."/>
            <person name="Sandhu D."/>
            <person name="Valliyodan B."/>
            <person name="Lindquist E."/>
            <person name="Peto M."/>
            <person name="Grant D."/>
            <person name="Shu S."/>
            <person name="Goodstein D."/>
            <person name="Barry K."/>
            <person name="Futrell-Griggs M."/>
            <person name="Abernathy B."/>
            <person name="Du J."/>
            <person name="Tian Z."/>
            <person name="Zhu L."/>
            <person name="Gill N."/>
            <person name="Joshi T."/>
            <person name="Libault M."/>
            <person name="Sethuraman A."/>
            <person name="Zhang X.-C."/>
            <person name="Shinozaki K."/>
            <person name="Nguyen H.T."/>
            <person name="Wing R.A."/>
            <person name="Cregan P."/>
            <person name="Specht J."/>
            <person name="Grimwood J."/>
            <person name="Rokhsar D."/>
            <person name="Stacey G."/>
            <person name="Shoemaker R.C."/>
            <person name="Jackson S.A."/>
        </authorList>
    </citation>
    <scope>NUCLEOTIDE SEQUENCE [LARGE SCALE GENOMIC DNA]</scope>
    <source>
        <strain evidence="3">cv. Williams 82</strain>
        <tissue evidence="2">Callus</tissue>
    </source>
</reference>
<evidence type="ECO:0000313" key="3">
    <source>
        <dbReference type="EnsemblPlants" id="KRH71939"/>
    </source>
</evidence>
<keyword evidence="4" id="KW-1185">Reference proteome</keyword>
<feature type="transmembrane region" description="Helical" evidence="1">
    <location>
        <begin position="12"/>
        <end position="31"/>
    </location>
</feature>
<dbReference type="Gramene" id="KRH71939">
    <property type="protein sequence ID" value="KRH71939"/>
    <property type="gene ID" value="GLYMA_02G179700"/>
</dbReference>
<sequence length="86" mass="9552">MFLHTLEGKKKTYLSLIFLLLYPIIGLSLVFSASTCLWIAGLQLRAPLFACALETLNSEGIRRAREKGSCPLWFYILPAYGVQSGA</sequence>
<dbReference type="Proteomes" id="UP000008827">
    <property type="component" value="Chromosome 2"/>
</dbReference>
<evidence type="ECO:0000313" key="4">
    <source>
        <dbReference type="Proteomes" id="UP000008827"/>
    </source>
</evidence>
<reference evidence="2" key="3">
    <citation type="submission" date="2018-07" db="EMBL/GenBank/DDBJ databases">
        <title>WGS assembly of Glycine max.</title>
        <authorList>
            <person name="Schmutz J."/>
            <person name="Cannon S."/>
            <person name="Schlueter J."/>
            <person name="Ma J."/>
            <person name="Mitros T."/>
            <person name="Nelson W."/>
            <person name="Hyten D."/>
            <person name="Song Q."/>
            <person name="Thelen J."/>
            <person name="Cheng J."/>
            <person name="Xu D."/>
            <person name="Hellsten U."/>
            <person name="May G."/>
            <person name="Yu Y."/>
            <person name="Sakurai T."/>
            <person name="Umezawa T."/>
            <person name="Bhattacharyya M."/>
            <person name="Sandhu D."/>
            <person name="Valliyodan B."/>
            <person name="Lindquist E."/>
            <person name="Peto M."/>
            <person name="Grant D."/>
            <person name="Shu S."/>
            <person name="Goodstein D."/>
            <person name="Barry K."/>
            <person name="Futrell-Griggs M."/>
            <person name="Abernathy B."/>
            <person name="Du J."/>
            <person name="Tian Z."/>
            <person name="Zhu L."/>
            <person name="Gill N."/>
            <person name="Joshi T."/>
            <person name="Libault M."/>
            <person name="Sethuraman A."/>
            <person name="Zhang X."/>
            <person name="Shinozaki K."/>
            <person name="Nguyen H."/>
            <person name="Wing R."/>
            <person name="Cregan P."/>
            <person name="Specht J."/>
            <person name="Grimwood J."/>
            <person name="Rokhsar D."/>
            <person name="Stacey G."/>
            <person name="Shoemaker R."/>
            <person name="Jackson S."/>
        </authorList>
    </citation>
    <scope>NUCLEOTIDE SEQUENCE</scope>
    <source>
        <tissue evidence="2">Callus</tissue>
    </source>
</reference>
<evidence type="ECO:0000313" key="2">
    <source>
        <dbReference type="EMBL" id="KRH71939.1"/>
    </source>
</evidence>
<protein>
    <submittedName>
        <fullName evidence="2 3">Uncharacterized protein</fullName>
    </submittedName>
</protein>
<dbReference type="EMBL" id="CM000835">
    <property type="protein sequence ID" value="KRH71939.1"/>
    <property type="molecule type" value="Genomic_DNA"/>
</dbReference>
<keyword evidence="1" id="KW-0812">Transmembrane</keyword>